<dbReference type="PANTHER" id="PTHR47870:SF4">
    <property type="entry name" value="CYTOCHROME C-TYPE BIOGENESIS PROTEIN CYCH"/>
    <property type="match status" value="1"/>
</dbReference>
<dbReference type="PROSITE" id="PS50005">
    <property type="entry name" value="TPR"/>
    <property type="match status" value="1"/>
</dbReference>
<dbReference type="Pfam" id="PF23914">
    <property type="entry name" value="TPR_CcmH_CycH"/>
    <property type="match status" value="1"/>
</dbReference>
<evidence type="ECO:0000259" key="7">
    <source>
        <dbReference type="Pfam" id="PF23914"/>
    </source>
</evidence>
<keyword evidence="3" id="KW-0201">Cytochrome c-type biogenesis</keyword>
<feature type="repeat" description="TPR" evidence="5">
    <location>
        <begin position="246"/>
        <end position="279"/>
    </location>
</feature>
<dbReference type="Gene3D" id="1.25.40.10">
    <property type="entry name" value="Tetratricopeptide repeat domain"/>
    <property type="match status" value="1"/>
</dbReference>
<sequence>MNGTFLGIALFLSLFALAFVLFPLLRSGDGAPQQARRDINATVHRDRIRELEQDLENGTLSREQFDAAVEDLDRDLVQSGGIDADEAGSGGGAGRGQRLAVAGAASLSAVAIPLLALAIYGQVGGGERAFQATSAGAGASATAAPQGASQERSREDVTQLAEQLRQRLEENPDDQRGWVLYARTMVFLERLEEARDAFSRAMELGADENADLLAEYADVLAATSGGLEGRPEELIQQALEKDPENARALWLAGTAAYNRSDYEQAEGYWQRLLEVVPQDSGVAERIRKNLEELPGPGGGGAGASAGSPDPG</sequence>
<dbReference type="PANTHER" id="PTHR47870">
    <property type="entry name" value="CYTOCHROME C-TYPE BIOGENESIS PROTEIN CCMH"/>
    <property type="match status" value="1"/>
</dbReference>
<dbReference type="EMBL" id="NRSH01000032">
    <property type="protein sequence ID" value="MBK1726263.1"/>
    <property type="molecule type" value="Genomic_DNA"/>
</dbReference>
<accession>A0ABS1E439</accession>
<organism evidence="8 9">
    <name type="scientific">Halorhodospira neutriphila</name>
    <dbReference type="NCBI Taxonomy" id="168379"/>
    <lineage>
        <taxon>Bacteria</taxon>
        <taxon>Pseudomonadati</taxon>
        <taxon>Pseudomonadota</taxon>
        <taxon>Gammaproteobacteria</taxon>
        <taxon>Chromatiales</taxon>
        <taxon>Ectothiorhodospiraceae</taxon>
        <taxon>Halorhodospira</taxon>
    </lineage>
</organism>
<dbReference type="InterPro" id="IPR017560">
    <property type="entry name" value="Cyt_c_biogenesis_CcmI"/>
</dbReference>
<evidence type="ECO:0000256" key="2">
    <source>
        <dbReference type="ARBA" id="ARBA00022737"/>
    </source>
</evidence>
<dbReference type="NCBIfam" id="TIGR03142">
    <property type="entry name" value="cytochro_ccmI"/>
    <property type="match status" value="1"/>
</dbReference>
<reference evidence="8 9" key="1">
    <citation type="journal article" date="2020" name="Microorganisms">
        <title>Osmotic Adaptation and Compatible Solute Biosynthesis of Phototrophic Bacteria as Revealed from Genome Analyses.</title>
        <authorList>
            <person name="Imhoff J.F."/>
            <person name="Rahn T."/>
            <person name="Kunzel S."/>
            <person name="Keller A."/>
            <person name="Neulinger S.C."/>
        </authorList>
    </citation>
    <scope>NUCLEOTIDE SEQUENCE [LARGE SCALE GENOMIC DNA]</scope>
    <source>
        <strain evidence="8 9">DSM 15116</strain>
    </source>
</reference>
<evidence type="ECO:0000313" key="9">
    <source>
        <dbReference type="Proteomes" id="UP000738126"/>
    </source>
</evidence>
<evidence type="ECO:0000256" key="1">
    <source>
        <dbReference type="ARBA" id="ARBA00004196"/>
    </source>
</evidence>
<dbReference type="SUPFAM" id="SSF48452">
    <property type="entry name" value="TPR-like"/>
    <property type="match status" value="1"/>
</dbReference>
<dbReference type="InterPro" id="IPR051263">
    <property type="entry name" value="C-type_cytochrome_biogenesis"/>
</dbReference>
<evidence type="ECO:0000256" key="6">
    <source>
        <dbReference type="SAM" id="MobiDB-lite"/>
    </source>
</evidence>
<dbReference type="RefSeq" id="WP_200257212.1">
    <property type="nucleotide sequence ID" value="NZ_NRSH01000032.1"/>
</dbReference>
<feature type="region of interest" description="Disordered" evidence="6">
    <location>
        <begin position="289"/>
        <end position="311"/>
    </location>
</feature>
<dbReference type="InterPro" id="IPR056413">
    <property type="entry name" value="TPR_CcmH_CycH"/>
</dbReference>
<evidence type="ECO:0000256" key="3">
    <source>
        <dbReference type="ARBA" id="ARBA00022748"/>
    </source>
</evidence>
<keyword evidence="9" id="KW-1185">Reference proteome</keyword>
<name>A0ABS1E439_9GAMM</name>
<proteinExistence type="predicted"/>
<dbReference type="InterPro" id="IPR019734">
    <property type="entry name" value="TPR_rpt"/>
</dbReference>
<protein>
    <submittedName>
        <fullName evidence="8">C-type cytochrome biogenesis protein CcmI</fullName>
    </submittedName>
</protein>
<comment type="caution">
    <text evidence="8">The sequence shown here is derived from an EMBL/GenBank/DDBJ whole genome shotgun (WGS) entry which is preliminary data.</text>
</comment>
<feature type="domain" description="Cytochrome c-type biogenesis protein H TPR" evidence="7">
    <location>
        <begin position="147"/>
        <end position="280"/>
    </location>
</feature>
<keyword evidence="4 5" id="KW-0802">TPR repeat</keyword>
<evidence type="ECO:0000256" key="5">
    <source>
        <dbReference type="PROSITE-ProRule" id="PRU00339"/>
    </source>
</evidence>
<comment type="subcellular location">
    <subcellularLocation>
        <location evidence="1">Cell envelope</location>
    </subcellularLocation>
</comment>
<dbReference type="InterPro" id="IPR011990">
    <property type="entry name" value="TPR-like_helical_dom_sf"/>
</dbReference>
<evidence type="ECO:0000256" key="4">
    <source>
        <dbReference type="ARBA" id="ARBA00022803"/>
    </source>
</evidence>
<dbReference type="Proteomes" id="UP000738126">
    <property type="component" value="Unassembled WGS sequence"/>
</dbReference>
<keyword evidence="2" id="KW-0677">Repeat</keyword>
<evidence type="ECO:0000313" key="8">
    <source>
        <dbReference type="EMBL" id="MBK1726263.1"/>
    </source>
</evidence>
<gene>
    <name evidence="8" type="primary">ccmI</name>
    <name evidence="8" type="ORF">CKO13_04325</name>
</gene>